<evidence type="ECO:0000313" key="3">
    <source>
        <dbReference type="Proteomes" id="UP001239994"/>
    </source>
</evidence>
<proteinExistence type="predicted"/>
<accession>A0AAD8YUC7</accession>
<name>A0AAD8YUC7_9TELE</name>
<sequence length="196" mass="21529">MWPEVRNGTVLELGEGNESQVKAETFQPPGLFLGRVAPVLVWTGLISLTALLSVTCDFRCHSVSQVVVPAPVWLPLTSLRNGSMVASPSPLTETPLHKRSGIIPGWEFALGSVHGRGEEKRRVVKRVGVEGSRGESREWSSRVWHWFNSCCFVHNLPTGSVHSSVEVHGLPSNKKGEKDAGPEERKESSLTCRLLE</sequence>
<protein>
    <submittedName>
        <fullName evidence="2">Uncharacterized protein</fullName>
    </submittedName>
</protein>
<dbReference type="AlphaFoldDB" id="A0AAD8YUC7"/>
<keyword evidence="3" id="KW-1185">Reference proteome</keyword>
<evidence type="ECO:0000313" key="2">
    <source>
        <dbReference type="EMBL" id="KAK1787087.1"/>
    </source>
</evidence>
<evidence type="ECO:0000256" key="1">
    <source>
        <dbReference type="SAM" id="MobiDB-lite"/>
    </source>
</evidence>
<dbReference type="Proteomes" id="UP001239994">
    <property type="component" value="Unassembled WGS sequence"/>
</dbReference>
<reference evidence="2" key="1">
    <citation type="submission" date="2023-03" db="EMBL/GenBank/DDBJ databases">
        <title>Electrophorus voltai genome.</title>
        <authorList>
            <person name="Bian C."/>
        </authorList>
    </citation>
    <scope>NUCLEOTIDE SEQUENCE</scope>
    <source>
        <strain evidence="2">CB-2022</strain>
        <tissue evidence="2">Muscle</tissue>
    </source>
</reference>
<feature type="region of interest" description="Disordered" evidence="1">
    <location>
        <begin position="163"/>
        <end position="196"/>
    </location>
</feature>
<dbReference type="EMBL" id="JAROKS010000024">
    <property type="protein sequence ID" value="KAK1787087.1"/>
    <property type="molecule type" value="Genomic_DNA"/>
</dbReference>
<comment type="caution">
    <text evidence="2">The sequence shown here is derived from an EMBL/GenBank/DDBJ whole genome shotgun (WGS) entry which is preliminary data.</text>
</comment>
<feature type="compositionally biased region" description="Basic and acidic residues" evidence="1">
    <location>
        <begin position="174"/>
        <end position="188"/>
    </location>
</feature>
<gene>
    <name evidence="2" type="ORF">P4O66_017466</name>
</gene>
<organism evidence="2 3">
    <name type="scientific">Electrophorus voltai</name>
    <dbReference type="NCBI Taxonomy" id="2609070"/>
    <lineage>
        <taxon>Eukaryota</taxon>
        <taxon>Metazoa</taxon>
        <taxon>Chordata</taxon>
        <taxon>Craniata</taxon>
        <taxon>Vertebrata</taxon>
        <taxon>Euteleostomi</taxon>
        <taxon>Actinopterygii</taxon>
        <taxon>Neopterygii</taxon>
        <taxon>Teleostei</taxon>
        <taxon>Ostariophysi</taxon>
        <taxon>Gymnotiformes</taxon>
        <taxon>Gymnotoidei</taxon>
        <taxon>Gymnotidae</taxon>
        <taxon>Electrophorus</taxon>
    </lineage>
</organism>